<evidence type="ECO:0000313" key="3">
    <source>
        <dbReference type="Proteomes" id="UP001164286"/>
    </source>
</evidence>
<dbReference type="RefSeq" id="XP_052944919.1">
    <property type="nucleotide sequence ID" value="XM_053092625.1"/>
</dbReference>
<gene>
    <name evidence="2" type="ORF">MKK02DRAFT_43820</name>
</gene>
<dbReference type="InterPro" id="IPR027706">
    <property type="entry name" value="PGP_Pase"/>
</dbReference>
<keyword evidence="3" id="KW-1185">Reference proteome</keyword>
<organism evidence="2 3">
    <name type="scientific">Dioszegia hungarica</name>
    <dbReference type="NCBI Taxonomy" id="4972"/>
    <lineage>
        <taxon>Eukaryota</taxon>
        <taxon>Fungi</taxon>
        <taxon>Dikarya</taxon>
        <taxon>Basidiomycota</taxon>
        <taxon>Agaricomycotina</taxon>
        <taxon>Tremellomycetes</taxon>
        <taxon>Tremellales</taxon>
        <taxon>Bulleribasidiaceae</taxon>
        <taxon>Dioszegia</taxon>
    </lineage>
</organism>
<dbReference type="GO" id="GO:0008962">
    <property type="term" value="F:phosphatidylglycerophosphatase activity"/>
    <property type="evidence" value="ECO:0007669"/>
    <property type="project" value="InterPro"/>
</dbReference>
<reference evidence="2" key="1">
    <citation type="journal article" date="2022" name="G3 (Bethesda)">
        <title>High quality genome of the basidiomycete yeast Dioszegia hungarica PDD-24b-2 isolated from cloud water.</title>
        <authorList>
            <person name="Jarrige D."/>
            <person name="Haridas S."/>
            <person name="Bleykasten-Grosshans C."/>
            <person name="Joly M."/>
            <person name="Nadalig T."/>
            <person name="Sancelme M."/>
            <person name="Vuilleumier S."/>
            <person name="Grigoriev I.V."/>
            <person name="Amato P."/>
            <person name="Bringel F."/>
        </authorList>
    </citation>
    <scope>NUCLEOTIDE SEQUENCE</scope>
    <source>
        <strain evidence="2">PDD-24b-2</strain>
    </source>
</reference>
<feature type="compositionally biased region" description="Basic and acidic residues" evidence="1">
    <location>
        <begin position="237"/>
        <end position="253"/>
    </location>
</feature>
<evidence type="ECO:0000313" key="2">
    <source>
        <dbReference type="EMBL" id="KAI9635142.1"/>
    </source>
</evidence>
<dbReference type="EMBL" id="JAKWFO010000005">
    <property type="protein sequence ID" value="KAI9635142.1"/>
    <property type="molecule type" value="Genomic_DNA"/>
</dbReference>
<name>A0AA38LRZ9_9TREE</name>
<proteinExistence type="predicted"/>
<accession>A0AA38LRZ9</accession>
<evidence type="ECO:0000256" key="1">
    <source>
        <dbReference type="SAM" id="MobiDB-lite"/>
    </source>
</evidence>
<feature type="region of interest" description="Disordered" evidence="1">
    <location>
        <begin position="207"/>
        <end position="287"/>
    </location>
</feature>
<comment type="caution">
    <text evidence="2">The sequence shown here is derived from an EMBL/GenBank/DDBJ whole genome shotgun (WGS) entry which is preliminary data.</text>
</comment>
<dbReference type="AlphaFoldDB" id="A0AA38LRZ9"/>
<dbReference type="GeneID" id="77731830"/>
<feature type="compositionally biased region" description="Low complexity" evidence="1">
    <location>
        <begin position="270"/>
        <end position="285"/>
    </location>
</feature>
<dbReference type="Pfam" id="PF09419">
    <property type="entry name" value="PGP_phosphatase"/>
    <property type="match status" value="1"/>
</dbReference>
<sequence>MSRFQPPNSLIFLVTLFRPRLLRPDIRVPHIGHVDYPAFRRAGFNAVVIDKDNCLTIPERDELYPPLQNAWTELLAAFDPGKVLIVSNSAGTKKDPGGLAVCLSSDLSSPTSSSYPIPHYLPGAITHPQAESVTRHLRAPVLMHPTPKPACSALILQYFRGELRPEPTTLVKEITERNARIKQEEWDDKDAFVRMFTPLAEGKLLGANTRKEGGGVGGLELDDPFRIPGDEGGPSKTEGRKEGQVDAARDSAKIEAGVVETPASATKANSDSSSPATQPTPSSNSIPMVDPLRILVIGDRLFTDTLLANRLRATLGPENVVSIHTTLLPQPSDVRFLRWLESRLSRNQLREGREDWGRYVIRNNADEAEAKAEAGLGWRRYIPFRREWVGAPELGWRMGTWSFWGVVRGLSRGVRRIGRGLGRGVRWMWVRGAGWVSLKREARRAEVAAAAAKLIEVGGEPAVATAGGAGSKIANVATGMVGKA</sequence>
<dbReference type="Proteomes" id="UP001164286">
    <property type="component" value="Unassembled WGS sequence"/>
</dbReference>
<protein>
    <submittedName>
        <fullName evidence="2">Mitochondrial PGP phosphatase-domain-containing protein</fullName>
    </submittedName>
</protein>